<dbReference type="OrthoDB" id="2143914at2759"/>
<comment type="caution">
    <text evidence="5">The sequence shown here is derived from an EMBL/GenBank/DDBJ whole genome shotgun (WGS) entry which is preliminary data.</text>
</comment>
<feature type="compositionally biased region" description="Polar residues" evidence="2">
    <location>
        <begin position="363"/>
        <end position="380"/>
    </location>
</feature>
<evidence type="ECO:0000313" key="5">
    <source>
        <dbReference type="EMBL" id="TVU42365.1"/>
    </source>
</evidence>
<dbReference type="GO" id="GO:0000978">
    <property type="term" value="F:RNA polymerase II cis-regulatory region sequence-specific DNA binding"/>
    <property type="evidence" value="ECO:0007669"/>
    <property type="project" value="TreeGrafter"/>
</dbReference>
<protein>
    <submittedName>
        <fullName evidence="5">Uncharacterized protein</fullName>
    </submittedName>
</protein>
<dbReference type="PANTHER" id="PTHR45614:SF273">
    <property type="entry name" value="MYB DOMAIN PROTEIN 100-RELATED"/>
    <property type="match status" value="1"/>
</dbReference>
<feature type="domain" description="Myb-like" evidence="3">
    <location>
        <begin position="40"/>
        <end position="84"/>
    </location>
</feature>
<dbReference type="InterPro" id="IPR001005">
    <property type="entry name" value="SANT/Myb"/>
</dbReference>
<keyword evidence="6" id="KW-1185">Reference proteome</keyword>
<name>A0A5J9W376_9POAL</name>
<organism evidence="5 6">
    <name type="scientific">Eragrostis curvula</name>
    <name type="common">weeping love grass</name>
    <dbReference type="NCBI Taxonomy" id="38414"/>
    <lineage>
        <taxon>Eukaryota</taxon>
        <taxon>Viridiplantae</taxon>
        <taxon>Streptophyta</taxon>
        <taxon>Embryophyta</taxon>
        <taxon>Tracheophyta</taxon>
        <taxon>Spermatophyta</taxon>
        <taxon>Magnoliopsida</taxon>
        <taxon>Liliopsida</taxon>
        <taxon>Poales</taxon>
        <taxon>Poaceae</taxon>
        <taxon>PACMAD clade</taxon>
        <taxon>Chloridoideae</taxon>
        <taxon>Eragrostideae</taxon>
        <taxon>Eragrostidinae</taxon>
        <taxon>Eragrostis</taxon>
    </lineage>
</organism>
<dbReference type="PANTHER" id="PTHR45614">
    <property type="entry name" value="MYB PROTEIN-RELATED"/>
    <property type="match status" value="1"/>
</dbReference>
<dbReference type="Pfam" id="PF00249">
    <property type="entry name" value="Myb_DNA-binding"/>
    <property type="match status" value="2"/>
</dbReference>
<reference evidence="5 6" key="1">
    <citation type="journal article" date="2019" name="Sci. Rep.">
        <title>A high-quality genome of Eragrostis curvula grass provides insights into Poaceae evolution and supports new strategies to enhance forage quality.</title>
        <authorList>
            <person name="Carballo J."/>
            <person name="Santos B.A.C.M."/>
            <person name="Zappacosta D."/>
            <person name="Garbus I."/>
            <person name="Selva J.P."/>
            <person name="Gallo C.A."/>
            <person name="Diaz A."/>
            <person name="Albertini E."/>
            <person name="Caccamo M."/>
            <person name="Echenique V."/>
        </authorList>
    </citation>
    <scope>NUCLEOTIDE SEQUENCE [LARGE SCALE GENOMIC DNA]</scope>
    <source>
        <strain evidence="6">cv. Victoria</strain>
        <tissue evidence="5">Leaf</tissue>
    </source>
</reference>
<dbReference type="EMBL" id="RWGY01000005">
    <property type="protein sequence ID" value="TVU42365.1"/>
    <property type="molecule type" value="Genomic_DNA"/>
</dbReference>
<feature type="domain" description="Myb-like" evidence="3">
    <location>
        <begin position="1"/>
        <end position="33"/>
    </location>
</feature>
<feature type="compositionally biased region" description="Polar residues" evidence="2">
    <location>
        <begin position="129"/>
        <end position="141"/>
    </location>
</feature>
<feature type="domain" description="HTH myb-type" evidence="4">
    <location>
        <begin position="1"/>
        <end position="37"/>
    </location>
</feature>
<dbReference type="SMART" id="SM00717">
    <property type="entry name" value="SANT"/>
    <property type="match status" value="2"/>
</dbReference>
<dbReference type="PROSITE" id="PS51294">
    <property type="entry name" value="HTH_MYB"/>
    <property type="match status" value="2"/>
</dbReference>
<evidence type="ECO:0000259" key="4">
    <source>
        <dbReference type="PROSITE" id="PS51294"/>
    </source>
</evidence>
<evidence type="ECO:0000259" key="3">
    <source>
        <dbReference type="PROSITE" id="PS50090"/>
    </source>
</evidence>
<gene>
    <name evidence="5" type="ORF">EJB05_08767</name>
</gene>
<dbReference type="Proteomes" id="UP000324897">
    <property type="component" value="Unassembled WGS sequence"/>
</dbReference>
<proteinExistence type="predicted"/>
<dbReference type="InterPro" id="IPR050560">
    <property type="entry name" value="MYB_TF"/>
</dbReference>
<feature type="domain" description="HTH myb-type" evidence="4">
    <location>
        <begin position="40"/>
        <end position="88"/>
    </location>
</feature>
<dbReference type="CDD" id="cd00167">
    <property type="entry name" value="SANT"/>
    <property type="match status" value="2"/>
</dbReference>
<evidence type="ECO:0000256" key="2">
    <source>
        <dbReference type="SAM" id="MobiDB-lite"/>
    </source>
</evidence>
<feature type="region of interest" description="Disordered" evidence="2">
    <location>
        <begin position="363"/>
        <end position="384"/>
    </location>
</feature>
<accession>A0A5J9W376</accession>
<dbReference type="GO" id="GO:0000981">
    <property type="term" value="F:DNA-binding transcription factor activity, RNA polymerase II-specific"/>
    <property type="evidence" value="ECO:0007669"/>
    <property type="project" value="TreeGrafter"/>
</dbReference>
<dbReference type="Gramene" id="TVU42365">
    <property type="protein sequence ID" value="TVU42365"/>
    <property type="gene ID" value="EJB05_08767"/>
</dbReference>
<keyword evidence="1" id="KW-0238">DNA-binding</keyword>
<dbReference type="AlphaFoldDB" id="A0A5J9W376"/>
<feature type="region of interest" description="Disordered" evidence="2">
    <location>
        <begin position="119"/>
        <end position="141"/>
    </location>
</feature>
<sequence>MIKTHGERNWVEVAKGVPGRTGKQCRERWVNNLRPGIKEKTKWTEEDDKSLIEAHQICGNSWKAIAYRLGRSENSVKNHWNATRRSLASGVWIKKKKRGQVPFAQFTVLEKYIGSLPARKVGPPPGSEQLGSSHPGHQQQAFPNTFVQPRVSNPHTLGMYMNPGVAAPPQMIQGGVYHPNVLASTASFNSPDIGMYSNAATLAEMQAMQSQVAFYPPTFTDHLNYRVQQNKMSYQNPQGININFKYPVQQNMMSDQDPQGTNINFNSLVQQNMMRYQHPQGTIVLKDPLSENVMWKSYQANSNGFNNKLGGSNAGGNAVPFSETVVRQSPNQDNSNGFSNQVGGSSAVNNIVSLSENAVRQSSNLGDSNGFNNECSSSAGGDTPPFDIDDVQLASILDWFTPFEDDDALDFDIFV</sequence>
<dbReference type="InterPro" id="IPR009057">
    <property type="entry name" value="Homeodomain-like_sf"/>
</dbReference>
<dbReference type="SUPFAM" id="SSF46689">
    <property type="entry name" value="Homeodomain-like"/>
    <property type="match status" value="1"/>
</dbReference>
<dbReference type="InterPro" id="IPR017930">
    <property type="entry name" value="Myb_dom"/>
</dbReference>
<dbReference type="PROSITE" id="PS50090">
    <property type="entry name" value="MYB_LIKE"/>
    <property type="match status" value="2"/>
</dbReference>
<dbReference type="Gene3D" id="1.10.10.60">
    <property type="entry name" value="Homeodomain-like"/>
    <property type="match status" value="2"/>
</dbReference>
<dbReference type="GO" id="GO:0005634">
    <property type="term" value="C:nucleus"/>
    <property type="evidence" value="ECO:0007669"/>
    <property type="project" value="TreeGrafter"/>
</dbReference>
<evidence type="ECO:0000256" key="1">
    <source>
        <dbReference type="ARBA" id="ARBA00023125"/>
    </source>
</evidence>
<evidence type="ECO:0000313" key="6">
    <source>
        <dbReference type="Proteomes" id="UP000324897"/>
    </source>
</evidence>